<evidence type="ECO:0000313" key="1">
    <source>
        <dbReference type="EMBL" id="PVH93032.1"/>
    </source>
</evidence>
<name>A0A2V1D4X7_9PLEO</name>
<evidence type="ECO:0000313" key="2">
    <source>
        <dbReference type="Proteomes" id="UP000244855"/>
    </source>
</evidence>
<organism evidence="1 2">
    <name type="scientific">Periconia macrospinosa</name>
    <dbReference type="NCBI Taxonomy" id="97972"/>
    <lineage>
        <taxon>Eukaryota</taxon>
        <taxon>Fungi</taxon>
        <taxon>Dikarya</taxon>
        <taxon>Ascomycota</taxon>
        <taxon>Pezizomycotina</taxon>
        <taxon>Dothideomycetes</taxon>
        <taxon>Pleosporomycetidae</taxon>
        <taxon>Pleosporales</taxon>
        <taxon>Massarineae</taxon>
        <taxon>Periconiaceae</taxon>
        <taxon>Periconia</taxon>
    </lineage>
</organism>
<dbReference type="EMBL" id="KZ805621">
    <property type="protein sequence ID" value="PVH93032.1"/>
    <property type="molecule type" value="Genomic_DNA"/>
</dbReference>
<keyword evidence="2" id="KW-1185">Reference proteome</keyword>
<gene>
    <name evidence="1" type="ORF">DM02DRAFT_252160</name>
</gene>
<protein>
    <submittedName>
        <fullName evidence="1">Uncharacterized protein</fullName>
    </submittedName>
</protein>
<sequence length="81" mass="9164">MVVRGYSLQGYLPMWNSAVWKAIIGPIPHSALNGDSHRIGKHHMQAINDAFTERLPRDDHGGFHIGKCHRNRRSAQCSFTL</sequence>
<dbReference type="AlphaFoldDB" id="A0A2V1D4X7"/>
<proteinExistence type="predicted"/>
<dbReference type="Proteomes" id="UP000244855">
    <property type="component" value="Unassembled WGS sequence"/>
</dbReference>
<reference evidence="1 2" key="1">
    <citation type="journal article" date="2018" name="Sci. Rep.">
        <title>Comparative genomics provides insights into the lifestyle and reveals functional heterogeneity of dark septate endophytic fungi.</title>
        <authorList>
            <person name="Knapp D.G."/>
            <person name="Nemeth J.B."/>
            <person name="Barry K."/>
            <person name="Hainaut M."/>
            <person name="Henrissat B."/>
            <person name="Johnson J."/>
            <person name="Kuo A."/>
            <person name="Lim J.H.P."/>
            <person name="Lipzen A."/>
            <person name="Nolan M."/>
            <person name="Ohm R.A."/>
            <person name="Tamas L."/>
            <person name="Grigoriev I.V."/>
            <person name="Spatafora J.W."/>
            <person name="Nagy L.G."/>
            <person name="Kovacs G.M."/>
        </authorList>
    </citation>
    <scope>NUCLEOTIDE SEQUENCE [LARGE SCALE GENOMIC DNA]</scope>
    <source>
        <strain evidence="1 2">DSE2036</strain>
    </source>
</reference>
<accession>A0A2V1D4X7</accession>